<dbReference type="EMBL" id="JACJSG010000031">
    <property type="protein sequence ID" value="MBD2503126.1"/>
    <property type="molecule type" value="Genomic_DNA"/>
</dbReference>
<comment type="caution">
    <text evidence="1">The sequence shown here is derived from an EMBL/GenBank/DDBJ whole genome shotgun (WGS) entry which is preliminary data.</text>
</comment>
<protein>
    <submittedName>
        <fullName evidence="1">Uncharacterized protein</fullName>
    </submittedName>
</protein>
<name>A0ABR8D975_9NOST</name>
<evidence type="ECO:0000313" key="1">
    <source>
        <dbReference type="EMBL" id="MBD2503126.1"/>
    </source>
</evidence>
<sequence length="153" mass="17074">MRELQLGNSNNWDLIYNGNTAAVLLPKQEGGYKVVPIPDISIPVLLDTFVLAMRVSTVVPEGRAWKFAGYVRQSVSTGLSVFDNGQDASFTSRRPLFLDKINLVLYPRISTNYSISVKVPDWFESVGLAVWQYTGPDYDSDLARIESKIDALL</sequence>
<accession>A0ABR8D975</accession>
<reference evidence="1 2" key="1">
    <citation type="journal article" date="2020" name="ISME J.">
        <title>Comparative genomics reveals insights into cyanobacterial evolution and habitat adaptation.</title>
        <authorList>
            <person name="Chen M.Y."/>
            <person name="Teng W.K."/>
            <person name="Zhao L."/>
            <person name="Hu C.X."/>
            <person name="Zhou Y.K."/>
            <person name="Han B.P."/>
            <person name="Song L.R."/>
            <person name="Shu W.S."/>
        </authorList>
    </citation>
    <scope>NUCLEOTIDE SEQUENCE [LARGE SCALE GENOMIC DNA]</scope>
    <source>
        <strain evidence="1 2">FACHB-119</strain>
    </source>
</reference>
<evidence type="ECO:0000313" key="2">
    <source>
        <dbReference type="Proteomes" id="UP000661112"/>
    </source>
</evidence>
<dbReference type="RefSeq" id="WP_190475991.1">
    <property type="nucleotide sequence ID" value="NZ_JACJSG010000031.1"/>
</dbReference>
<proteinExistence type="predicted"/>
<organism evidence="1 2">
    <name type="scientific">Anabaena azotica FACHB-119</name>
    <dbReference type="NCBI Taxonomy" id="947527"/>
    <lineage>
        <taxon>Bacteria</taxon>
        <taxon>Bacillati</taxon>
        <taxon>Cyanobacteriota</taxon>
        <taxon>Cyanophyceae</taxon>
        <taxon>Nostocales</taxon>
        <taxon>Nostocaceae</taxon>
        <taxon>Anabaena</taxon>
        <taxon>Anabaena azotica</taxon>
    </lineage>
</organism>
<gene>
    <name evidence="1" type="ORF">H6G83_21395</name>
</gene>
<dbReference type="Proteomes" id="UP000661112">
    <property type="component" value="Unassembled WGS sequence"/>
</dbReference>
<keyword evidence="2" id="KW-1185">Reference proteome</keyword>